<dbReference type="InterPro" id="IPR029416">
    <property type="entry name" value="CFAP300"/>
</dbReference>
<dbReference type="OrthoDB" id="10259249at2759"/>
<keyword evidence="4" id="KW-0963">Cytoplasm</keyword>
<gene>
    <name evidence="7" type="ORF">PTSG_08679</name>
</gene>
<evidence type="ECO:0000256" key="1">
    <source>
        <dbReference type="ARBA" id="ARBA00004430"/>
    </source>
</evidence>
<keyword evidence="6" id="KW-0966">Cell projection</keyword>
<dbReference type="RefSeq" id="XP_004990470.1">
    <property type="nucleotide sequence ID" value="XM_004990413.1"/>
</dbReference>
<name>F2UKD3_SALR5</name>
<dbReference type="PANTHER" id="PTHR31078:SF1">
    <property type="entry name" value="CILIA- AND FLAGELLA-ASSOCIATED PROTEIN 300"/>
    <property type="match status" value="1"/>
</dbReference>
<accession>F2UKD3</accession>
<evidence type="ECO:0000256" key="6">
    <source>
        <dbReference type="ARBA" id="ARBA00023273"/>
    </source>
</evidence>
<evidence type="ECO:0000313" key="7">
    <source>
        <dbReference type="EMBL" id="EGD77582.1"/>
    </source>
</evidence>
<comment type="subcellular location">
    <subcellularLocation>
        <location evidence="1">Cytoplasm</location>
        <location evidence="1">Cytoskeleton</location>
        <location evidence="1">Cilium axoneme</location>
    </subcellularLocation>
</comment>
<evidence type="ECO:0000256" key="2">
    <source>
        <dbReference type="ARBA" id="ARBA00009205"/>
    </source>
</evidence>
<comment type="similarity">
    <text evidence="2">Belongs to the CFAP300 family.</text>
</comment>
<sequence length="117" mass="13456">MPLPSPQVQDVDAEEVPTTALSMEFFDKLYTNDILRRDGSIKGCIPECLDNGMEINQEITKVLHMPESEQYDMFVPEERQEFLFQLFSLLVTGGPLNQYEDNVGPYFDLTRSLYKIA</sequence>
<keyword evidence="8" id="KW-1185">Reference proteome</keyword>
<dbReference type="PANTHER" id="PTHR31078">
    <property type="entry name" value="CILIA- AND FLAGELLA-ASSOCIATED PROTEIN 300"/>
    <property type="match status" value="1"/>
</dbReference>
<dbReference type="Proteomes" id="UP000007799">
    <property type="component" value="Unassembled WGS sequence"/>
</dbReference>
<dbReference type="GeneID" id="16071026"/>
<organism evidence="8">
    <name type="scientific">Salpingoeca rosetta (strain ATCC 50818 / BSB-021)</name>
    <dbReference type="NCBI Taxonomy" id="946362"/>
    <lineage>
        <taxon>Eukaryota</taxon>
        <taxon>Choanoflagellata</taxon>
        <taxon>Craspedida</taxon>
        <taxon>Salpingoecidae</taxon>
        <taxon>Salpingoeca</taxon>
    </lineage>
</organism>
<dbReference type="EMBL" id="GL832978">
    <property type="protein sequence ID" value="EGD77582.1"/>
    <property type="molecule type" value="Genomic_DNA"/>
</dbReference>
<dbReference type="KEGG" id="sre:PTSG_08679"/>
<dbReference type="InParanoid" id="F2UKD3"/>
<keyword evidence="5" id="KW-0206">Cytoskeleton</keyword>
<protein>
    <recommendedName>
        <fullName evidence="3">Cilia- and flagella-associated protein 300</fullName>
    </recommendedName>
</protein>
<reference evidence="7" key="1">
    <citation type="submission" date="2009-08" db="EMBL/GenBank/DDBJ databases">
        <title>Annotation of Salpingoeca rosetta.</title>
        <authorList>
            <consortium name="The Broad Institute Genome Sequencing Platform"/>
            <person name="Russ C."/>
            <person name="Cuomo C."/>
            <person name="Burger G."/>
            <person name="Gray M.W."/>
            <person name="Holland P.W.H."/>
            <person name="King N."/>
            <person name="Lang F.B.F."/>
            <person name="Roger A.J."/>
            <person name="Ruiz-Trillo I."/>
            <person name="Young S.K."/>
            <person name="Zeng Q."/>
            <person name="Gargeya S."/>
            <person name="Alvarado L."/>
            <person name="Berlin A."/>
            <person name="Chapman S.B."/>
            <person name="Chen Z."/>
            <person name="Freedman E."/>
            <person name="Gellesch M."/>
            <person name="Goldberg J."/>
            <person name="Griggs A."/>
            <person name="Gujja S."/>
            <person name="Heilman E."/>
            <person name="Heiman D."/>
            <person name="Howarth C."/>
            <person name="Mehta T."/>
            <person name="Neiman D."/>
            <person name="Pearson M."/>
            <person name="Roberts A."/>
            <person name="Saif S."/>
            <person name="Shea T."/>
            <person name="Shenoy N."/>
            <person name="Sisk P."/>
            <person name="Stolte C."/>
            <person name="Sykes S."/>
            <person name="White J."/>
            <person name="Yandava C."/>
            <person name="Haas B."/>
            <person name="Nusbaum C."/>
            <person name="Birren B."/>
        </authorList>
    </citation>
    <scope>NUCLEOTIDE SEQUENCE [LARGE SCALE GENOMIC DNA]</scope>
    <source>
        <strain evidence="7">ATCC 50818</strain>
    </source>
</reference>
<dbReference type="AlphaFoldDB" id="F2UKD3"/>
<proteinExistence type="inferred from homology"/>
<dbReference type="GO" id="GO:0005930">
    <property type="term" value="C:axoneme"/>
    <property type="evidence" value="ECO:0007669"/>
    <property type="project" value="UniProtKB-SubCell"/>
</dbReference>
<dbReference type="eggNOG" id="ENOG502QUFH">
    <property type="taxonomic scope" value="Eukaryota"/>
</dbReference>
<dbReference type="STRING" id="946362.F2UKD3"/>
<evidence type="ECO:0000313" key="8">
    <source>
        <dbReference type="Proteomes" id="UP000007799"/>
    </source>
</evidence>
<evidence type="ECO:0000256" key="4">
    <source>
        <dbReference type="ARBA" id="ARBA00022490"/>
    </source>
</evidence>
<evidence type="ECO:0000256" key="5">
    <source>
        <dbReference type="ARBA" id="ARBA00023212"/>
    </source>
</evidence>
<evidence type="ECO:0000256" key="3">
    <source>
        <dbReference type="ARBA" id="ARBA00022174"/>
    </source>
</evidence>
<dbReference type="Pfam" id="PF14926">
    <property type="entry name" value="CFAP300"/>
    <property type="match status" value="1"/>
</dbReference>